<evidence type="ECO:0000256" key="2">
    <source>
        <dbReference type="ARBA" id="ARBA00022448"/>
    </source>
</evidence>
<sequence>MTGNAVLTPTTPASRAGRGRSFTVIAATFALLTTGGTLPIPLYTLWGTELGFGAAVTTWVFAIYVVGTLLALVFFGGLSDQTGRKPLILAALLLTVGSTLLFLFAGDLVTLLAARFISGVGVGLITSAATAALAEAYPGTNRAVPPMVATAANMGGLGLGPLAAGVFAQYLPDPTRLVFVVFLALVGVVTLVALRLPETNPRRPGRRIDWTPRVGVPRSARSVYWRSAIAVFPTFTLLGLFSSVTPRFITGILGIHNLAVAGLATFVLFETGVAAQLAFRGRPPRWSIRHGLPLLIAALLLVLAGLLTADFPIFALGTVVGGLGAGLTFMGSLGRLTRAVPHDSHAKSVAAYFIAAYSGLAVPVLAIGALSGAIGLTAATVVVTGVVTLLAATALAVNAGADPLDPR</sequence>
<feature type="transmembrane region" description="Helical" evidence="7">
    <location>
        <begin position="290"/>
        <end position="307"/>
    </location>
</feature>
<evidence type="ECO:0000256" key="1">
    <source>
        <dbReference type="ARBA" id="ARBA00004651"/>
    </source>
</evidence>
<dbReference type="EMBL" id="JBIAZU010000001">
    <property type="protein sequence ID" value="MFF5289105.1"/>
    <property type="molecule type" value="Genomic_DNA"/>
</dbReference>
<dbReference type="PROSITE" id="PS50850">
    <property type="entry name" value="MFS"/>
    <property type="match status" value="1"/>
</dbReference>
<evidence type="ECO:0000256" key="4">
    <source>
        <dbReference type="ARBA" id="ARBA00022692"/>
    </source>
</evidence>
<accession>A0ABW6W9B6</accession>
<keyword evidence="4 7" id="KW-0812">Transmembrane</keyword>
<feature type="transmembrane region" description="Helical" evidence="7">
    <location>
        <begin position="177"/>
        <end position="197"/>
    </location>
</feature>
<dbReference type="SUPFAM" id="SSF103473">
    <property type="entry name" value="MFS general substrate transporter"/>
    <property type="match status" value="1"/>
</dbReference>
<name>A0ABW6W9B6_9ACTN</name>
<organism evidence="9 10">
    <name type="scientific">Paractinoplanes globisporus</name>
    <dbReference type="NCBI Taxonomy" id="113565"/>
    <lineage>
        <taxon>Bacteria</taxon>
        <taxon>Bacillati</taxon>
        <taxon>Actinomycetota</taxon>
        <taxon>Actinomycetes</taxon>
        <taxon>Micromonosporales</taxon>
        <taxon>Micromonosporaceae</taxon>
        <taxon>Paractinoplanes</taxon>
    </lineage>
</organism>
<feature type="transmembrane region" description="Helical" evidence="7">
    <location>
        <begin position="248"/>
        <end position="269"/>
    </location>
</feature>
<protein>
    <submittedName>
        <fullName evidence="9">MFS transporter</fullName>
    </submittedName>
</protein>
<comment type="caution">
    <text evidence="9">The sequence shown here is derived from an EMBL/GenBank/DDBJ whole genome shotgun (WGS) entry which is preliminary data.</text>
</comment>
<dbReference type="RefSeq" id="WP_020509451.1">
    <property type="nucleotide sequence ID" value="NZ_JBIAZU010000001.1"/>
</dbReference>
<feature type="domain" description="Major facilitator superfamily (MFS) profile" evidence="8">
    <location>
        <begin position="20"/>
        <end position="407"/>
    </location>
</feature>
<keyword evidence="6 7" id="KW-0472">Membrane</keyword>
<feature type="transmembrane region" description="Helical" evidence="7">
    <location>
        <begin position="349"/>
        <end position="370"/>
    </location>
</feature>
<dbReference type="InterPro" id="IPR050171">
    <property type="entry name" value="MFS_Transporters"/>
</dbReference>
<dbReference type="Gene3D" id="1.20.1250.20">
    <property type="entry name" value="MFS general substrate transporter like domains"/>
    <property type="match status" value="1"/>
</dbReference>
<keyword evidence="3" id="KW-1003">Cell membrane</keyword>
<evidence type="ECO:0000256" key="7">
    <source>
        <dbReference type="SAM" id="Phobius"/>
    </source>
</evidence>
<proteinExistence type="predicted"/>
<reference evidence="9 10" key="1">
    <citation type="submission" date="2024-10" db="EMBL/GenBank/DDBJ databases">
        <title>The Natural Products Discovery Center: Release of the First 8490 Sequenced Strains for Exploring Actinobacteria Biosynthetic Diversity.</title>
        <authorList>
            <person name="Kalkreuter E."/>
            <person name="Kautsar S.A."/>
            <person name="Yang D."/>
            <person name="Bader C.D."/>
            <person name="Teijaro C.N."/>
            <person name="Fluegel L."/>
            <person name="Davis C.M."/>
            <person name="Simpson J.R."/>
            <person name="Lauterbach L."/>
            <person name="Steele A.D."/>
            <person name="Gui C."/>
            <person name="Meng S."/>
            <person name="Li G."/>
            <person name="Viehrig K."/>
            <person name="Ye F."/>
            <person name="Su P."/>
            <person name="Kiefer A.F."/>
            <person name="Nichols A."/>
            <person name="Cepeda A.J."/>
            <person name="Yan W."/>
            <person name="Fan B."/>
            <person name="Jiang Y."/>
            <person name="Adhikari A."/>
            <person name="Zheng C.-J."/>
            <person name="Schuster L."/>
            <person name="Cowan T.M."/>
            <person name="Smanski M.J."/>
            <person name="Chevrette M.G."/>
            <person name="De Carvalho L.P.S."/>
            <person name="Shen B."/>
        </authorList>
    </citation>
    <scope>NUCLEOTIDE SEQUENCE [LARGE SCALE GENOMIC DNA]</scope>
    <source>
        <strain evidence="9 10">NPDC000087</strain>
    </source>
</reference>
<keyword evidence="2" id="KW-0813">Transport</keyword>
<evidence type="ECO:0000256" key="3">
    <source>
        <dbReference type="ARBA" id="ARBA00022475"/>
    </source>
</evidence>
<evidence type="ECO:0000256" key="6">
    <source>
        <dbReference type="ARBA" id="ARBA00023136"/>
    </source>
</evidence>
<dbReference type="InterPro" id="IPR011701">
    <property type="entry name" value="MFS"/>
</dbReference>
<feature type="transmembrane region" description="Helical" evidence="7">
    <location>
        <begin position="87"/>
        <end position="106"/>
    </location>
</feature>
<keyword evidence="5 7" id="KW-1133">Transmembrane helix</keyword>
<evidence type="ECO:0000313" key="9">
    <source>
        <dbReference type="EMBL" id="MFF5289105.1"/>
    </source>
</evidence>
<feature type="transmembrane region" description="Helical" evidence="7">
    <location>
        <begin position="22"/>
        <end position="46"/>
    </location>
</feature>
<keyword evidence="10" id="KW-1185">Reference proteome</keyword>
<feature type="transmembrane region" description="Helical" evidence="7">
    <location>
        <begin position="313"/>
        <end position="337"/>
    </location>
</feature>
<feature type="transmembrane region" description="Helical" evidence="7">
    <location>
        <begin position="376"/>
        <end position="397"/>
    </location>
</feature>
<dbReference type="InterPro" id="IPR036259">
    <property type="entry name" value="MFS_trans_sf"/>
</dbReference>
<evidence type="ECO:0000259" key="8">
    <source>
        <dbReference type="PROSITE" id="PS50850"/>
    </source>
</evidence>
<feature type="transmembrane region" description="Helical" evidence="7">
    <location>
        <begin position="112"/>
        <end position="134"/>
    </location>
</feature>
<comment type="subcellular location">
    <subcellularLocation>
        <location evidence="1">Cell membrane</location>
        <topology evidence="1">Multi-pass membrane protein</topology>
    </subcellularLocation>
</comment>
<dbReference type="PANTHER" id="PTHR23517">
    <property type="entry name" value="RESISTANCE PROTEIN MDTM, PUTATIVE-RELATED-RELATED"/>
    <property type="match status" value="1"/>
</dbReference>
<evidence type="ECO:0000256" key="5">
    <source>
        <dbReference type="ARBA" id="ARBA00022989"/>
    </source>
</evidence>
<feature type="transmembrane region" description="Helical" evidence="7">
    <location>
        <begin position="223"/>
        <end position="242"/>
    </location>
</feature>
<dbReference type="PANTHER" id="PTHR23517:SF13">
    <property type="entry name" value="MAJOR FACILITATOR SUPERFAMILY MFS_1"/>
    <property type="match status" value="1"/>
</dbReference>
<evidence type="ECO:0000313" key="10">
    <source>
        <dbReference type="Proteomes" id="UP001602245"/>
    </source>
</evidence>
<dbReference type="Proteomes" id="UP001602245">
    <property type="component" value="Unassembled WGS sequence"/>
</dbReference>
<feature type="transmembrane region" description="Helical" evidence="7">
    <location>
        <begin position="146"/>
        <end position="171"/>
    </location>
</feature>
<gene>
    <name evidence="9" type="ORF">ACFY35_06695</name>
</gene>
<dbReference type="Pfam" id="PF07690">
    <property type="entry name" value="MFS_1"/>
    <property type="match status" value="1"/>
</dbReference>
<dbReference type="InterPro" id="IPR020846">
    <property type="entry name" value="MFS_dom"/>
</dbReference>
<feature type="transmembrane region" description="Helical" evidence="7">
    <location>
        <begin position="52"/>
        <end position="75"/>
    </location>
</feature>